<dbReference type="AlphaFoldDB" id="A0AAE4TI15"/>
<gene>
    <name evidence="1" type="ORF">QM089_22805</name>
</gene>
<dbReference type="Proteomes" id="UP001187859">
    <property type="component" value="Unassembled WGS sequence"/>
</dbReference>
<protein>
    <submittedName>
        <fullName evidence="1">Uncharacterized protein</fullName>
    </submittedName>
</protein>
<dbReference type="RefSeq" id="WP_166485394.1">
    <property type="nucleotide sequence ID" value="NZ_JAOCAS010000027.1"/>
</dbReference>
<proteinExistence type="predicted"/>
<comment type="caution">
    <text evidence="1">The sequence shown here is derived from an EMBL/GenBank/DDBJ whole genome shotgun (WGS) entry which is preliminary data.</text>
</comment>
<reference evidence="1" key="1">
    <citation type="submission" date="2023-05" db="EMBL/GenBank/DDBJ databases">
        <title>Colonisation of extended spectrum b-lactamase- and carbapenemase-producing bacteria on hospital surfaces from low- and middle-income countries.</title>
        <authorList>
            <person name="Nieto-Rosado M."/>
            <person name="Sands K."/>
            <person name="Iregbu K."/>
            <person name="Zahra R."/>
            <person name="Mazarati J.B."/>
            <person name="Mehtar S."/>
            <person name="Barnards-Group B."/>
            <person name="Walsh T.R."/>
        </authorList>
    </citation>
    <scope>NUCLEOTIDE SEQUENCE</scope>
    <source>
        <strain evidence="1">PP-E493</strain>
    </source>
</reference>
<name>A0AAE4TI15_9GAMM</name>
<dbReference type="EMBL" id="JASGOQ010000002">
    <property type="protein sequence ID" value="MDV5393026.1"/>
    <property type="molecule type" value="Genomic_DNA"/>
</dbReference>
<organism evidence="1 2">
    <name type="scientific">Shewanella xiamenensis</name>
    <dbReference type="NCBI Taxonomy" id="332186"/>
    <lineage>
        <taxon>Bacteria</taxon>
        <taxon>Pseudomonadati</taxon>
        <taxon>Pseudomonadota</taxon>
        <taxon>Gammaproteobacteria</taxon>
        <taxon>Alteromonadales</taxon>
        <taxon>Shewanellaceae</taxon>
        <taxon>Shewanella</taxon>
    </lineage>
</organism>
<sequence length="58" mass="6665">MIIANKNGWLIAAELKAETPKYWDVKPYDEPNIHRILKSDKKCQVFTDVKSAEAFVLS</sequence>
<evidence type="ECO:0000313" key="1">
    <source>
        <dbReference type="EMBL" id="MDV5393026.1"/>
    </source>
</evidence>
<evidence type="ECO:0000313" key="2">
    <source>
        <dbReference type="Proteomes" id="UP001187859"/>
    </source>
</evidence>
<accession>A0AAE4TI15</accession>